<feature type="region of interest" description="Disordered" evidence="8">
    <location>
        <begin position="120"/>
        <end position="140"/>
    </location>
</feature>
<feature type="domain" description="Large ribosomal subunit protein mL46 N-terminal" evidence="9">
    <location>
        <begin position="14"/>
        <end position="134"/>
    </location>
</feature>
<dbReference type="EMBL" id="KV454475">
    <property type="protein sequence ID" value="ODV64325.1"/>
    <property type="molecule type" value="Genomic_DNA"/>
</dbReference>
<dbReference type="AlphaFoldDB" id="A0A1D2VRY8"/>
<evidence type="ECO:0000256" key="4">
    <source>
        <dbReference type="ARBA" id="ARBA00022980"/>
    </source>
</evidence>
<dbReference type="GeneID" id="30967984"/>
<evidence type="ECO:0000256" key="1">
    <source>
        <dbReference type="ARBA" id="ARBA00004173"/>
    </source>
</evidence>
<dbReference type="PANTHER" id="PTHR13124">
    <property type="entry name" value="39S RIBOSOMAL PROTEIN L46, MITOCHONDRIAL PRECURSOR-RELATED"/>
    <property type="match status" value="1"/>
</dbReference>
<evidence type="ECO:0000313" key="11">
    <source>
        <dbReference type="Proteomes" id="UP000095038"/>
    </source>
</evidence>
<comment type="similarity">
    <text evidence="2">Belongs to the mitochondrion-specific ribosomal protein mL46 family.</text>
</comment>
<keyword evidence="3" id="KW-0809">Transit peptide</keyword>
<keyword evidence="4" id="KW-0689">Ribosomal protein</keyword>
<dbReference type="Proteomes" id="UP000095038">
    <property type="component" value="Unassembled WGS sequence"/>
</dbReference>
<proteinExistence type="inferred from homology"/>
<organism evidence="10 11">
    <name type="scientific">Ascoidea rubescens DSM 1968</name>
    <dbReference type="NCBI Taxonomy" id="1344418"/>
    <lineage>
        <taxon>Eukaryota</taxon>
        <taxon>Fungi</taxon>
        <taxon>Dikarya</taxon>
        <taxon>Ascomycota</taxon>
        <taxon>Saccharomycotina</taxon>
        <taxon>Saccharomycetes</taxon>
        <taxon>Ascoideaceae</taxon>
        <taxon>Ascoidea</taxon>
    </lineage>
</organism>
<protein>
    <recommendedName>
        <fullName evidence="7">Large ribosomal subunit protein mL46</fullName>
    </recommendedName>
</protein>
<keyword evidence="6" id="KW-0687">Ribonucleoprotein</keyword>
<dbReference type="Pfam" id="PF11788">
    <property type="entry name" value="MRP-L46"/>
    <property type="match status" value="1"/>
</dbReference>
<sequence>MSSLTRNISSELKNVYSSILLARAPIVSRDLNEFEEAYYKYQTELEKRLMWTFPSYFYFKKGSLSERNFVKANKGPVSRVPDVFYPKGVPEIRHNRERRSKQELVIPTQKSMVPGAQDSFTDEIRANPRTTEADEKNDTRSLERKLSRTLYLVVNSGGVWKLPTFAVTDATQPLHVQTVQHTQQMCPHRLNIQTVSHYPVAVLRPADRREYVVLSHLIAGRFALADEYAWLAREELASRVEPAYFASIGHLLSAV</sequence>
<evidence type="ECO:0000256" key="6">
    <source>
        <dbReference type="ARBA" id="ARBA00023274"/>
    </source>
</evidence>
<dbReference type="InParanoid" id="A0A1D2VRY8"/>
<dbReference type="FunCoup" id="A0A1D2VRY8">
    <property type="interactions" value="486"/>
</dbReference>
<reference evidence="11" key="1">
    <citation type="submission" date="2016-05" db="EMBL/GenBank/DDBJ databases">
        <title>Comparative genomics of biotechnologically important yeasts.</title>
        <authorList>
            <consortium name="DOE Joint Genome Institute"/>
            <person name="Riley R."/>
            <person name="Haridas S."/>
            <person name="Wolfe K.H."/>
            <person name="Lopes M.R."/>
            <person name="Hittinger C.T."/>
            <person name="Goker M."/>
            <person name="Salamov A."/>
            <person name="Wisecaver J."/>
            <person name="Long T.M."/>
            <person name="Aerts A.L."/>
            <person name="Barry K."/>
            <person name="Choi C."/>
            <person name="Clum A."/>
            <person name="Coughlan A.Y."/>
            <person name="Deshpande S."/>
            <person name="Douglass A.P."/>
            <person name="Hanson S.J."/>
            <person name="Klenk H.-P."/>
            <person name="Labutti K."/>
            <person name="Lapidus A."/>
            <person name="Lindquist E."/>
            <person name="Lipzen A."/>
            <person name="Meier-Kolthoff J.P."/>
            <person name="Ohm R.A."/>
            <person name="Otillar R.P."/>
            <person name="Pangilinan J."/>
            <person name="Peng Y."/>
            <person name="Rokas A."/>
            <person name="Rosa C.A."/>
            <person name="Scheuner C."/>
            <person name="Sibirny A.A."/>
            <person name="Slot J.C."/>
            <person name="Stielow J.B."/>
            <person name="Sun H."/>
            <person name="Kurtzman C.P."/>
            <person name="Blackwell M."/>
            <person name="Grigoriev I.V."/>
            <person name="Jeffries T.W."/>
        </authorList>
    </citation>
    <scope>NUCLEOTIDE SEQUENCE [LARGE SCALE GENOMIC DNA]</scope>
    <source>
        <strain evidence="11">DSM 1968</strain>
    </source>
</reference>
<keyword evidence="5" id="KW-0496">Mitochondrion</keyword>
<evidence type="ECO:0000256" key="8">
    <source>
        <dbReference type="SAM" id="MobiDB-lite"/>
    </source>
</evidence>
<evidence type="ECO:0000313" key="10">
    <source>
        <dbReference type="EMBL" id="ODV64325.1"/>
    </source>
</evidence>
<dbReference type="GO" id="GO:0005762">
    <property type="term" value="C:mitochondrial large ribosomal subunit"/>
    <property type="evidence" value="ECO:0007669"/>
    <property type="project" value="TreeGrafter"/>
</dbReference>
<evidence type="ECO:0000256" key="2">
    <source>
        <dbReference type="ARBA" id="ARBA00009070"/>
    </source>
</evidence>
<name>A0A1D2VRY8_9ASCO</name>
<dbReference type="GO" id="GO:0003735">
    <property type="term" value="F:structural constituent of ribosome"/>
    <property type="evidence" value="ECO:0007669"/>
    <property type="project" value="InterPro"/>
</dbReference>
<dbReference type="STRING" id="1344418.A0A1D2VRY8"/>
<dbReference type="RefSeq" id="XP_020050632.1">
    <property type="nucleotide sequence ID" value="XM_020194348.1"/>
</dbReference>
<gene>
    <name evidence="10" type="ORF">ASCRUDRAFT_79185</name>
</gene>
<evidence type="ECO:0000256" key="5">
    <source>
        <dbReference type="ARBA" id="ARBA00023128"/>
    </source>
</evidence>
<dbReference type="InterPro" id="IPR021757">
    <property type="entry name" value="Ribosomal_mL46_N"/>
</dbReference>
<keyword evidence="11" id="KW-1185">Reference proteome</keyword>
<evidence type="ECO:0000259" key="9">
    <source>
        <dbReference type="Pfam" id="PF11788"/>
    </source>
</evidence>
<evidence type="ECO:0000256" key="3">
    <source>
        <dbReference type="ARBA" id="ARBA00022946"/>
    </source>
</evidence>
<feature type="compositionally biased region" description="Basic and acidic residues" evidence="8">
    <location>
        <begin position="122"/>
        <end position="140"/>
    </location>
</feature>
<accession>A0A1D2VRY8</accession>
<dbReference type="CDD" id="cd04661">
    <property type="entry name" value="NUDIX_MRP_L46"/>
    <property type="match status" value="1"/>
</dbReference>
<comment type="subcellular location">
    <subcellularLocation>
        <location evidence="1">Mitochondrion</location>
    </subcellularLocation>
</comment>
<dbReference type="InterPro" id="IPR040008">
    <property type="entry name" value="Ribosomal_mL46"/>
</dbReference>
<dbReference type="PANTHER" id="PTHR13124:SF12">
    <property type="entry name" value="LARGE RIBOSOMAL SUBUNIT PROTEIN ML46"/>
    <property type="match status" value="1"/>
</dbReference>
<evidence type="ECO:0000256" key="7">
    <source>
        <dbReference type="ARBA" id="ARBA00035190"/>
    </source>
</evidence>
<dbReference type="InterPro" id="IPR033650">
    <property type="entry name" value="Ribosomal_mL46_NUDIX"/>
</dbReference>
<dbReference type="Gene3D" id="3.90.79.10">
    <property type="entry name" value="Nucleoside Triphosphate Pyrophosphohydrolase"/>
    <property type="match status" value="1"/>
</dbReference>
<dbReference type="OrthoDB" id="414075at2759"/>